<dbReference type="GO" id="GO:0140359">
    <property type="term" value="F:ABC-type transporter activity"/>
    <property type="evidence" value="ECO:0007669"/>
    <property type="project" value="InterPro"/>
</dbReference>
<dbReference type="AlphaFoldDB" id="A0A8J4Y8N5"/>
<evidence type="ECO:0000256" key="2">
    <source>
        <dbReference type="ARBA" id="ARBA00022692"/>
    </source>
</evidence>
<evidence type="ECO:0000256" key="5">
    <source>
        <dbReference type="SAM" id="Phobius"/>
    </source>
</evidence>
<evidence type="ECO:0000313" key="7">
    <source>
        <dbReference type="EMBL" id="KAG0718766.1"/>
    </source>
</evidence>
<dbReference type="GO" id="GO:0006635">
    <property type="term" value="P:fatty acid beta-oxidation"/>
    <property type="evidence" value="ECO:0007669"/>
    <property type="project" value="TreeGrafter"/>
</dbReference>
<dbReference type="GO" id="GO:0042760">
    <property type="term" value="P:very long-chain fatty acid catabolic process"/>
    <property type="evidence" value="ECO:0007669"/>
    <property type="project" value="TreeGrafter"/>
</dbReference>
<evidence type="ECO:0000256" key="4">
    <source>
        <dbReference type="ARBA" id="ARBA00023136"/>
    </source>
</evidence>
<dbReference type="Pfam" id="PF06472">
    <property type="entry name" value="ABC_membrane_2"/>
    <property type="match status" value="1"/>
</dbReference>
<dbReference type="GO" id="GO:0015910">
    <property type="term" value="P:long-chain fatty acid import into peroxisome"/>
    <property type="evidence" value="ECO:0007669"/>
    <property type="project" value="TreeGrafter"/>
</dbReference>
<dbReference type="EMBL" id="JACEEZ010015540">
    <property type="protein sequence ID" value="KAG0718766.1"/>
    <property type="molecule type" value="Genomic_DNA"/>
</dbReference>
<reference evidence="7" key="1">
    <citation type="submission" date="2020-07" db="EMBL/GenBank/DDBJ databases">
        <title>The High-quality genome of the commercially important snow crab, Chionoecetes opilio.</title>
        <authorList>
            <person name="Jeong J.-H."/>
            <person name="Ryu S."/>
        </authorList>
    </citation>
    <scope>NUCLEOTIDE SEQUENCE</scope>
    <source>
        <strain evidence="7">MADBK_172401_WGS</strain>
        <tissue evidence="7">Digestive gland</tissue>
    </source>
</reference>
<feature type="transmembrane region" description="Helical" evidence="5">
    <location>
        <begin position="53"/>
        <end position="70"/>
    </location>
</feature>
<keyword evidence="8" id="KW-1185">Reference proteome</keyword>
<sequence>MGESKHDPENVGFDLLMFQRLLRLVHLIFPGWCSLPTALFSLLFFLCGLEQFLAYYIGLVPSGYYTVFNARDQTAFIYQTGKAFGLIVGISVVISVKRYVDSTLYITWRQLLSRALHRLYFSGINYYAVNVLPGRIDNPSSRFKGLAYEEKATCNIKIR</sequence>
<feature type="transmembrane region" description="Helical" evidence="5">
    <location>
        <begin position="76"/>
        <end position="96"/>
    </location>
</feature>
<dbReference type="GO" id="GO:0005524">
    <property type="term" value="F:ATP binding"/>
    <property type="evidence" value="ECO:0007669"/>
    <property type="project" value="UniProtKB-KW"/>
</dbReference>
<evidence type="ECO:0000259" key="6">
    <source>
        <dbReference type="Pfam" id="PF06472"/>
    </source>
</evidence>
<dbReference type="InterPro" id="IPR050835">
    <property type="entry name" value="ABC_transporter_sub-D"/>
</dbReference>
<dbReference type="InterPro" id="IPR011527">
    <property type="entry name" value="ABC1_TM_dom"/>
</dbReference>
<feature type="domain" description="ABC transmembrane type-1" evidence="6">
    <location>
        <begin position="24"/>
        <end position="142"/>
    </location>
</feature>
<dbReference type="GO" id="GO:0005324">
    <property type="term" value="F:long-chain fatty acid transmembrane transporter activity"/>
    <property type="evidence" value="ECO:0007669"/>
    <property type="project" value="TreeGrafter"/>
</dbReference>
<keyword evidence="3 5" id="KW-1133">Transmembrane helix</keyword>
<dbReference type="Proteomes" id="UP000770661">
    <property type="component" value="Unassembled WGS sequence"/>
</dbReference>
<dbReference type="PANTHER" id="PTHR11384:SF59">
    <property type="entry name" value="LYSOSOMAL COBALAMIN TRANSPORTER ABCD4"/>
    <property type="match status" value="1"/>
</dbReference>
<keyword evidence="7" id="KW-0067">ATP-binding</keyword>
<dbReference type="PANTHER" id="PTHR11384">
    <property type="entry name" value="ATP-BINDING CASSETTE, SUB-FAMILY D MEMBER"/>
    <property type="match status" value="1"/>
</dbReference>
<organism evidence="7 8">
    <name type="scientific">Chionoecetes opilio</name>
    <name type="common">Atlantic snow crab</name>
    <name type="synonym">Cancer opilio</name>
    <dbReference type="NCBI Taxonomy" id="41210"/>
    <lineage>
        <taxon>Eukaryota</taxon>
        <taxon>Metazoa</taxon>
        <taxon>Ecdysozoa</taxon>
        <taxon>Arthropoda</taxon>
        <taxon>Crustacea</taxon>
        <taxon>Multicrustacea</taxon>
        <taxon>Malacostraca</taxon>
        <taxon>Eumalacostraca</taxon>
        <taxon>Eucarida</taxon>
        <taxon>Decapoda</taxon>
        <taxon>Pleocyemata</taxon>
        <taxon>Brachyura</taxon>
        <taxon>Eubrachyura</taxon>
        <taxon>Majoidea</taxon>
        <taxon>Majidae</taxon>
        <taxon>Chionoecetes</taxon>
    </lineage>
</organism>
<name>A0A8J4Y8N5_CHIOP</name>
<keyword evidence="4 5" id="KW-0472">Membrane</keyword>
<comment type="caution">
    <text evidence="7">The sequence shown here is derived from an EMBL/GenBank/DDBJ whole genome shotgun (WGS) entry which is preliminary data.</text>
</comment>
<dbReference type="GO" id="GO:0005778">
    <property type="term" value="C:peroxisomal membrane"/>
    <property type="evidence" value="ECO:0007669"/>
    <property type="project" value="TreeGrafter"/>
</dbReference>
<proteinExistence type="predicted"/>
<dbReference type="OrthoDB" id="422637at2759"/>
<keyword evidence="1" id="KW-0813">Transport</keyword>
<evidence type="ECO:0000256" key="1">
    <source>
        <dbReference type="ARBA" id="ARBA00022448"/>
    </source>
</evidence>
<gene>
    <name evidence="7" type="primary">ABCD4</name>
    <name evidence="7" type="ORF">GWK47_051847</name>
</gene>
<feature type="transmembrane region" description="Helical" evidence="5">
    <location>
        <begin position="24"/>
        <end position="46"/>
    </location>
</feature>
<keyword evidence="2 5" id="KW-0812">Transmembrane</keyword>
<protein>
    <submittedName>
        <fullName evidence="7">ATP-binding cassette sub-family D member 4</fullName>
    </submittedName>
</protein>
<evidence type="ECO:0000256" key="3">
    <source>
        <dbReference type="ARBA" id="ARBA00022989"/>
    </source>
</evidence>
<evidence type="ECO:0000313" key="8">
    <source>
        <dbReference type="Proteomes" id="UP000770661"/>
    </source>
</evidence>
<keyword evidence="7" id="KW-0547">Nucleotide-binding</keyword>
<dbReference type="GO" id="GO:0007031">
    <property type="term" value="P:peroxisome organization"/>
    <property type="evidence" value="ECO:0007669"/>
    <property type="project" value="TreeGrafter"/>
</dbReference>
<accession>A0A8J4Y8N5</accession>